<evidence type="ECO:0000256" key="1">
    <source>
        <dbReference type="SAM" id="MobiDB-lite"/>
    </source>
</evidence>
<dbReference type="Proteomes" id="UP000489600">
    <property type="component" value="Unassembled WGS sequence"/>
</dbReference>
<evidence type="ECO:0000313" key="3">
    <source>
        <dbReference type="Proteomes" id="UP000489600"/>
    </source>
</evidence>
<accession>A0A565BY19</accession>
<gene>
    <name evidence="2" type="ORF">ANE_LOCUS16671</name>
</gene>
<reference evidence="2" key="1">
    <citation type="submission" date="2019-07" db="EMBL/GenBank/DDBJ databases">
        <authorList>
            <person name="Dittberner H."/>
        </authorList>
    </citation>
    <scope>NUCLEOTIDE SEQUENCE [LARGE SCALE GENOMIC DNA]</scope>
</reference>
<name>A0A565BY19_9BRAS</name>
<sequence length="105" mass="12094">MNQNQRSDEESGESQWSNEKSGEIQWSDEEIIWSDEEILNQYFADPDAEKRRYEELLNAEVPRCIISDRAQTHKVSRELDLVKVGPQSGYALPLLLPHLPSGVPR</sequence>
<keyword evidence="3" id="KW-1185">Reference proteome</keyword>
<dbReference type="AlphaFoldDB" id="A0A565BY19"/>
<comment type="caution">
    <text evidence="2">The sequence shown here is derived from an EMBL/GenBank/DDBJ whole genome shotgun (WGS) entry which is preliminary data.</text>
</comment>
<proteinExistence type="predicted"/>
<feature type="region of interest" description="Disordered" evidence="1">
    <location>
        <begin position="1"/>
        <end position="23"/>
    </location>
</feature>
<evidence type="ECO:0000313" key="2">
    <source>
        <dbReference type="EMBL" id="VVB06227.1"/>
    </source>
</evidence>
<organism evidence="2 3">
    <name type="scientific">Arabis nemorensis</name>
    <dbReference type="NCBI Taxonomy" id="586526"/>
    <lineage>
        <taxon>Eukaryota</taxon>
        <taxon>Viridiplantae</taxon>
        <taxon>Streptophyta</taxon>
        <taxon>Embryophyta</taxon>
        <taxon>Tracheophyta</taxon>
        <taxon>Spermatophyta</taxon>
        <taxon>Magnoliopsida</taxon>
        <taxon>eudicotyledons</taxon>
        <taxon>Gunneridae</taxon>
        <taxon>Pentapetalae</taxon>
        <taxon>rosids</taxon>
        <taxon>malvids</taxon>
        <taxon>Brassicales</taxon>
        <taxon>Brassicaceae</taxon>
        <taxon>Arabideae</taxon>
        <taxon>Arabis</taxon>
    </lineage>
</organism>
<protein>
    <submittedName>
        <fullName evidence="2">Uncharacterized protein</fullName>
    </submittedName>
</protein>
<dbReference type="EMBL" id="CABITT030000005">
    <property type="protein sequence ID" value="VVB06227.1"/>
    <property type="molecule type" value="Genomic_DNA"/>
</dbReference>